<organism evidence="4 5">
    <name type="scientific">Holothuria leucospilota</name>
    <name type="common">Black long sea cucumber</name>
    <name type="synonym">Mertensiothuria leucospilota</name>
    <dbReference type="NCBI Taxonomy" id="206669"/>
    <lineage>
        <taxon>Eukaryota</taxon>
        <taxon>Metazoa</taxon>
        <taxon>Echinodermata</taxon>
        <taxon>Eleutherozoa</taxon>
        <taxon>Echinozoa</taxon>
        <taxon>Holothuroidea</taxon>
        <taxon>Aspidochirotacea</taxon>
        <taxon>Aspidochirotida</taxon>
        <taxon>Holothuriidae</taxon>
        <taxon>Holothuria</taxon>
    </lineage>
</organism>
<feature type="region of interest" description="Disordered" evidence="2">
    <location>
        <begin position="53"/>
        <end position="368"/>
    </location>
</feature>
<evidence type="ECO:0000259" key="3">
    <source>
        <dbReference type="PROSITE" id="PS50003"/>
    </source>
</evidence>
<feature type="compositionally biased region" description="Basic and acidic residues" evidence="2">
    <location>
        <begin position="216"/>
        <end position="231"/>
    </location>
</feature>
<dbReference type="InterPro" id="IPR011993">
    <property type="entry name" value="PH-like_dom_sf"/>
</dbReference>
<dbReference type="Pfam" id="PF00169">
    <property type="entry name" value="PH"/>
    <property type="match status" value="1"/>
</dbReference>
<feature type="compositionally biased region" description="Polar residues" evidence="2">
    <location>
        <begin position="301"/>
        <end position="312"/>
    </location>
</feature>
<gene>
    <name evidence="4" type="ORF">HOLleu_17588</name>
</gene>
<keyword evidence="5" id="KW-1185">Reference proteome</keyword>
<feature type="compositionally biased region" description="Basic and acidic residues" evidence="2">
    <location>
        <begin position="238"/>
        <end position="258"/>
    </location>
</feature>
<evidence type="ECO:0000256" key="2">
    <source>
        <dbReference type="SAM" id="MobiDB-lite"/>
    </source>
</evidence>
<feature type="domain" description="PH" evidence="3">
    <location>
        <begin position="1"/>
        <end position="51"/>
    </location>
</feature>
<reference evidence="4" key="1">
    <citation type="submission" date="2021-10" db="EMBL/GenBank/DDBJ databases">
        <title>Tropical sea cucumber genome reveals ecological adaptation and Cuvierian tubules defense mechanism.</title>
        <authorList>
            <person name="Chen T."/>
        </authorList>
    </citation>
    <scope>NUCLEOTIDE SEQUENCE</scope>
    <source>
        <strain evidence="4">Nanhai2018</strain>
        <tissue evidence="4">Muscle</tissue>
    </source>
</reference>
<dbReference type="PANTHER" id="PTHR17271:SF1">
    <property type="entry name" value="PROTEIN OUTSPREAD"/>
    <property type="match status" value="1"/>
</dbReference>
<dbReference type="EMBL" id="JAIZAY010000008">
    <property type="protein sequence ID" value="KAJ8036922.1"/>
    <property type="molecule type" value="Genomic_DNA"/>
</dbReference>
<protein>
    <submittedName>
        <fullName evidence="4">Myosin phosphatase Rho-interacting protein</fullName>
    </submittedName>
</protein>
<accession>A0A9Q1C208</accession>
<dbReference type="Proteomes" id="UP001152320">
    <property type="component" value="Chromosome 8"/>
</dbReference>
<dbReference type="Gene3D" id="1.10.287.1490">
    <property type="match status" value="1"/>
</dbReference>
<feature type="compositionally biased region" description="Basic residues" evidence="2">
    <location>
        <begin position="355"/>
        <end position="367"/>
    </location>
</feature>
<evidence type="ECO:0000313" key="4">
    <source>
        <dbReference type="EMBL" id="KAJ8036922.1"/>
    </source>
</evidence>
<dbReference type="Gene3D" id="2.30.29.30">
    <property type="entry name" value="Pleckstrin-homology domain (PH domain)/Phosphotyrosine-binding domain (PTB)"/>
    <property type="match status" value="1"/>
</dbReference>
<feature type="compositionally biased region" description="Basic and acidic residues" evidence="2">
    <location>
        <begin position="593"/>
        <end position="603"/>
    </location>
</feature>
<dbReference type="InterPro" id="IPR052223">
    <property type="entry name" value="Actin_Cytoskeleton_Reg"/>
</dbReference>
<dbReference type="PROSITE" id="PS50003">
    <property type="entry name" value="PH_DOMAIN"/>
    <property type="match status" value="2"/>
</dbReference>
<feature type="coiled-coil region" evidence="1">
    <location>
        <begin position="703"/>
        <end position="846"/>
    </location>
</feature>
<name>A0A9Q1C208_HOLLE</name>
<dbReference type="GO" id="GO:0015629">
    <property type="term" value="C:actin cytoskeleton"/>
    <property type="evidence" value="ECO:0007669"/>
    <property type="project" value="TreeGrafter"/>
</dbReference>
<evidence type="ECO:0000313" key="5">
    <source>
        <dbReference type="Proteomes" id="UP001152320"/>
    </source>
</evidence>
<dbReference type="SUPFAM" id="SSF50729">
    <property type="entry name" value="PH domain-like"/>
    <property type="match status" value="2"/>
</dbReference>
<feature type="region of interest" description="Disordered" evidence="2">
    <location>
        <begin position="847"/>
        <end position="878"/>
    </location>
</feature>
<feature type="compositionally biased region" description="Low complexity" evidence="2">
    <location>
        <begin position="283"/>
        <end position="298"/>
    </location>
</feature>
<proteinExistence type="predicted"/>
<dbReference type="OrthoDB" id="9942268at2759"/>
<dbReference type="GO" id="GO:0051015">
    <property type="term" value="F:actin filament binding"/>
    <property type="evidence" value="ECO:0007669"/>
    <property type="project" value="TreeGrafter"/>
</dbReference>
<feature type="compositionally biased region" description="Low complexity" evidence="2">
    <location>
        <begin position="861"/>
        <end position="874"/>
    </location>
</feature>
<feature type="coiled-coil region" evidence="1">
    <location>
        <begin position="1482"/>
        <end position="1509"/>
    </location>
</feature>
<feature type="compositionally biased region" description="Basic and acidic residues" evidence="2">
    <location>
        <begin position="621"/>
        <end position="636"/>
    </location>
</feature>
<feature type="compositionally biased region" description="Basic residues" evidence="2">
    <location>
        <begin position="149"/>
        <end position="160"/>
    </location>
</feature>
<dbReference type="SMART" id="SM00233">
    <property type="entry name" value="PH"/>
    <property type="match status" value="1"/>
</dbReference>
<feature type="domain" description="PH" evidence="3">
    <location>
        <begin position="424"/>
        <end position="521"/>
    </location>
</feature>
<keyword evidence="1" id="KW-0175">Coiled coil</keyword>
<comment type="caution">
    <text evidence="4">The sequence shown here is derived from an EMBL/GenBank/DDBJ whole genome shotgun (WGS) entry which is preliminary data.</text>
</comment>
<sequence length="1538" mass="175316">MYTCTQIYNAKNSIGHDHSMGIVTPEGTLFVKAETREEKDSWFPVLSEYPRINQEEENYKKKKKKKEERERAQSSNIPIKIDPSKEVPSPSAISEYKPGEKPSSSGGVTLGRMSSFKENIQPTKKADSKSQPQPSRPSHLKDSDQFNFRRSRSLREKRHSRQTEEEDDAVCSEEKDKDKPVVGPSTRKSHAPYDRPVNRRHTSPVKQVDFPITDLSKLKGERKPSNVKKDSEDEDSDSKENENTSKDRHSSDYMETLHRNNNNVYKPDRIEDVSQIPKRKNSSSDSVSSRSSQNSGLSDGTKATLTSPSKSNDPADPAVLTDEELARLDVPKRRNMRLTKVHGDPETHSPSKRTIEKRKHAKERRGRHTMDGSIQLIPVLVGDKEIPSKNSQSTLKRSNSDPNLADTEDVQQRRAIAEIFPGLYHLKNGWLNLMGKTDKDWTKHWFVLKDNKLSFYNDSKDDGGNLVGSFDLAGSEEAVDYQVERNYGFKVKMTTGEDIVLSAMTSAIRTKWVSALNKAILTAHSEGENSPVIEDTLITQLNGVTEKLLDKPVSENVTQVDSNKMEEVEETSEEPKRRGPAQRIRDRRSRRLSRGEEGKRDSPGRLSSDSSDVFFDAPSNWERKQPEGRSDSPDKVIADQQSGEINEVLGEAVDALEARLKVVEDENAALRSKNVQLLGGLDILRKHQIPLENPSEVEFVNQIEKLVKHRSKLEHEMEEQKIQLKQMRNAADLTEQKNQELMEQVASLKDELSKKQGDYDNLQSRFEKLVMDLREMETERSTTRTKIKEERDKTLDVIERLNKRIDTLERENLELREDVKQGVAEVERQKEKCVELEKRLAEGNEEVVVEHETPLEKSTAGLEGSGSSSSGVLEEQLEKAQRENTSLLAQLQGANRTTLILRQKLKEKEELVSQNTSSQDLEDMRKEVRDKEDEVEALCERLKMEEEKCNVLQTKYDQLVEDVSGRSQKTKNMEEQLAKEKEMRLKAEKGVIAAEAERTGLKDRISLCQSEIENLKMLNASLEEDKTSQLQQFASVENSLKLAVNEKRNLEEAQSKSIEEAENSRKEISAKEEVLKMLQDEIKRVKGEVSKQRHEVDRLQKENEDLYSRLDSANSETKAWQDKAENLIQQQEKMASQVGGVETQEEVALLREELVRERASSDAALRNLELEISSKEEELQTVSVQADDYQKQLQLLSDALKDKAEAVLRLEAELASKDESLATTNEQLLSKSDRLEKEVKRLRSQLAESQKSYDALEIQHMQVKDQQNQAESTYKTEMELMGRRIQDLTAKLSMAEKKNQNVDEILKEHEKMHQQSLEEVKQTYSEKLRSVEESRRKEQRCDAEALSTALEAVKRVYDERLQQERHLIKAGTAKDVDSMMRRHTDVVTHMNKDWVIMSSKFSELCRENAQLTGTITNLQKTLAETKDSIDIMQKANQARVDEIVSSISELKASQSKPEVELRVEEEGDQEEDEQMRMLNITLKLRELELKCAQDELKALRNLKEAASDVPSELQEPDGAVGGAVGEQYLHSGLKVSSL</sequence>
<feature type="coiled-coil region" evidence="1">
    <location>
        <begin position="646"/>
        <end position="673"/>
    </location>
</feature>
<feature type="region of interest" description="Disordered" evidence="2">
    <location>
        <begin position="552"/>
        <end position="636"/>
    </location>
</feature>
<evidence type="ECO:0000256" key="1">
    <source>
        <dbReference type="SAM" id="Coils"/>
    </source>
</evidence>
<feature type="compositionally biased region" description="Polar residues" evidence="2">
    <location>
        <begin position="388"/>
        <end position="402"/>
    </location>
</feature>
<dbReference type="InterPro" id="IPR001849">
    <property type="entry name" value="PH_domain"/>
</dbReference>
<feature type="coiled-coil region" evidence="1">
    <location>
        <begin position="1005"/>
        <end position="1337"/>
    </location>
</feature>
<dbReference type="PANTHER" id="PTHR17271">
    <property type="entry name" value="PLECKSTRIN HOMOLOGY PH DOMAIN-CONTAINING PROTEIN"/>
    <property type="match status" value="1"/>
</dbReference>
<feature type="region of interest" description="Disordered" evidence="2">
    <location>
        <begin position="386"/>
        <end position="408"/>
    </location>
</feature>